<evidence type="ECO:0000313" key="9">
    <source>
        <dbReference type="Proteomes" id="UP000799437"/>
    </source>
</evidence>
<dbReference type="Pfam" id="PF24965">
    <property type="entry name" value="TRS130_4HB"/>
    <property type="match status" value="1"/>
</dbReference>
<feature type="region of interest" description="Disordered" evidence="4">
    <location>
        <begin position="167"/>
        <end position="198"/>
    </location>
</feature>
<dbReference type="Pfam" id="PF12584">
    <property type="entry name" value="TRAPPC10"/>
    <property type="match status" value="1"/>
</dbReference>
<dbReference type="InterPro" id="IPR055505">
    <property type="entry name" value="DUF7077"/>
</dbReference>
<evidence type="ECO:0000259" key="6">
    <source>
        <dbReference type="Pfam" id="PF23036"/>
    </source>
</evidence>
<gene>
    <name evidence="8" type="ORF">EJ05DRAFT_467778</name>
</gene>
<proteinExistence type="predicted"/>
<evidence type="ECO:0000256" key="3">
    <source>
        <dbReference type="ARBA" id="ARBA00023034"/>
    </source>
</evidence>
<feature type="compositionally biased region" description="Basic and acidic residues" evidence="4">
    <location>
        <begin position="80"/>
        <end position="95"/>
    </location>
</feature>
<dbReference type="GO" id="GO:0034498">
    <property type="term" value="P:early endosome to Golgi transport"/>
    <property type="evidence" value="ECO:0007669"/>
    <property type="project" value="TreeGrafter"/>
</dbReference>
<feature type="domain" description="TRAPPC10/Trs130 N-terminal" evidence="6">
    <location>
        <begin position="98"/>
        <end position="227"/>
    </location>
</feature>
<keyword evidence="3" id="KW-0333">Golgi apparatus</keyword>
<dbReference type="InterPro" id="IPR045126">
    <property type="entry name" value="TRAPPC10/Trs130"/>
</dbReference>
<keyword evidence="9" id="KW-1185">Reference proteome</keyword>
<dbReference type="InterPro" id="IPR022233">
    <property type="entry name" value="TRAPPC10/Trs130_C"/>
</dbReference>
<dbReference type="InterPro" id="IPR056913">
    <property type="entry name" value="TRAPPC10/Trs130_N"/>
</dbReference>
<feature type="region of interest" description="Disordered" evidence="4">
    <location>
        <begin position="1451"/>
        <end position="1470"/>
    </location>
</feature>
<dbReference type="OrthoDB" id="10256906at2759"/>
<feature type="domain" description="TRAPPC10/Trs130 N-terminal" evidence="6">
    <location>
        <begin position="249"/>
        <end position="418"/>
    </location>
</feature>
<feature type="compositionally biased region" description="Polar residues" evidence="4">
    <location>
        <begin position="565"/>
        <end position="577"/>
    </location>
</feature>
<evidence type="ECO:0000313" key="8">
    <source>
        <dbReference type="EMBL" id="KAF2755603.1"/>
    </source>
</evidence>
<evidence type="ECO:0000256" key="4">
    <source>
        <dbReference type="SAM" id="MobiDB-lite"/>
    </source>
</evidence>
<evidence type="ECO:0000259" key="5">
    <source>
        <dbReference type="Pfam" id="PF12584"/>
    </source>
</evidence>
<feature type="region of interest" description="Disordered" evidence="4">
    <location>
        <begin position="665"/>
        <end position="687"/>
    </location>
</feature>
<evidence type="ECO:0000259" key="7">
    <source>
        <dbReference type="Pfam" id="PF23274"/>
    </source>
</evidence>
<dbReference type="Proteomes" id="UP000799437">
    <property type="component" value="Unassembled WGS sequence"/>
</dbReference>
<dbReference type="Pfam" id="PF23274">
    <property type="entry name" value="DUF7077"/>
    <property type="match status" value="1"/>
</dbReference>
<dbReference type="RefSeq" id="XP_033598054.1">
    <property type="nucleotide sequence ID" value="XM_033742858.1"/>
</dbReference>
<name>A0A6A6VZ79_9PEZI</name>
<feature type="compositionally biased region" description="Low complexity" evidence="4">
    <location>
        <begin position="174"/>
        <end position="198"/>
    </location>
</feature>
<feature type="domain" description="DUF7077" evidence="7">
    <location>
        <begin position="1001"/>
        <end position="1121"/>
    </location>
</feature>
<dbReference type="GO" id="GO:1990071">
    <property type="term" value="C:TRAPPII protein complex"/>
    <property type="evidence" value="ECO:0007669"/>
    <property type="project" value="InterPro"/>
</dbReference>
<evidence type="ECO:0000256" key="1">
    <source>
        <dbReference type="ARBA" id="ARBA00004555"/>
    </source>
</evidence>
<comment type="subcellular location">
    <subcellularLocation>
        <location evidence="1">Golgi apparatus</location>
    </subcellularLocation>
</comment>
<feature type="region of interest" description="Disordered" evidence="4">
    <location>
        <begin position="536"/>
        <end position="579"/>
    </location>
</feature>
<dbReference type="GO" id="GO:0005829">
    <property type="term" value="C:cytosol"/>
    <property type="evidence" value="ECO:0007669"/>
    <property type="project" value="GOC"/>
</dbReference>
<dbReference type="PANTHER" id="PTHR13251">
    <property type="entry name" value="EPILEPSY HOLOPROSENCEPHALY CANDIDATE 1/TMEM1"/>
    <property type="match status" value="1"/>
</dbReference>
<feature type="compositionally biased region" description="Low complexity" evidence="4">
    <location>
        <begin position="62"/>
        <end position="78"/>
    </location>
</feature>
<dbReference type="PANTHER" id="PTHR13251:SF3">
    <property type="entry name" value="TRAFFICKING PROTEIN PARTICLE COMPLEX SUBUNIT 10"/>
    <property type="match status" value="1"/>
</dbReference>
<feature type="compositionally biased region" description="Acidic residues" evidence="4">
    <location>
        <begin position="665"/>
        <end position="675"/>
    </location>
</feature>
<dbReference type="GeneID" id="54483912"/>
<feature type="domain" description="TRAPPC10/Trs130 C-terminal" evidence="5">
    <location>
        <begin position="1327"/>
        <end position="1486"/>
    </location>
</feature>
<accession>A0A6A6VZ79</accession>
<sequence length="1516" mass="168337">MDRSASSKVTVEYYDPSGIFPLVEPLLASRLPLRNLHWKAPTRPLRSIDSLHVDLVPSEATARESAAAEDASETSSQAGLRKEDASKEAVKVPSKERRHQIPGLRRTPYLKLYLLRCDDSEAYKASNRKLLRDWIKEHGTQASTSSSEKHDAFEWMILHVVLPNTAASSQPRWSGTSKDSSSGSGDKSGGSSRWPGRSSSTIFEKIRADFNATSKNAPDRVAQIRLQKDQLSHEDIPATNGPPIVPHVETTQEQEHAWSDSIAKLKSLILLSFDQRVSQYEDDIREKDSQRALPGWNFCTFFVLKEGLARGFENVGLVEDALVMYDELSVGLDAVIREQADESNGRGGSFLEYTTELADALELVHAGKRPDAIFGPKPIDAGRKSYRELILSTNVSIFDFRCYVFSRQMALLLRLGNAQSSRSELMSKLQPSRVLSHQRSRDDMSLARNTVVEATEDLIPLTELCDRSLRFVTSVARDMRLDLQIGASKKELSLVEDTIDNVVSSWSYSVAQQTLDETKTSALPVSLLRKGSANDSASKLMPFRGKSDEPKASIPEPKTIIHPARSTSLQNRRNSLSEPPYAAVPPSGQVVFDHGTFPSSQTVKSQQDISMQRNSVALEDLAAHRAELYLVQRRLIEHVGNAAGWSIGWNALTSTQSVKNEDLSDVALDDSDESSSETASPKREKKETFTTKGLLADDLELAMESIHSFRNLYEGLCDLAFRHYMAANRTKAAESIFGDLAALKFQLGDYTAAAMYFSKMAPLFAEGRWNFVEMTMLKMYGKCLKELHRRGDYVLTLLDILAKSAARWRSVNLPQMRIESTSSGVGMLSSVWLNDDAVDTTGFLTELLDVASQIPNEVIVPMSRYFDRILIDPYVKSYDDKDGFQLRLSFRHVLEDTITIEKFMVRLVNATSNQASEIWLESDKGLTMTRGSHKVWVHSNVTTFGTYVVDKIQLVAKKLRFVHEPLQKAEITTPLGISTSVSGASLRVAKKSRILCYPTSESFYARISLTREIHIDKPRSIIVHISSGRNDIQSCDFRLRSASAGLRLRTADGEILSGSAAFESSSGPGAFRVKNMAPGTTLEIRIPYDLEMGLPELVIRMEATYSTCNGDFVWNSTSTVPIELPLDVNVHDHFKAKVLFSKFNIKTANQSPLEVLHAQLDGTDAFKVSSPSGLSMPMLVFPKQPVCLTYKITSTQRLRTEGKEAPLSLMVRYRCTDEDISTRIEAIFAQDLRKSPFAKLSRLLVPEFTTRVQPRILAPQYEQIALLSKVTLGSFDQMTWTDLTDHLPSALHEPVHSWLQEWHAQHTTIDLAQHPAPEDTSRNIIITVPVPRLHVLATSSLNLSSSLSRPSTASPPLAYISQPLTATLKIKYTRAWDSPQSFLRAAKLSSADDPIDFMYEIGANPDVWIIGGSRRAQFSAKEGEEKTFQIILVPLRTGNWLLPNVEVRVKPRPNAPGQADGGRKDDEDEVSCETDFTSQGETVLVIPDLSGTTVGIAGFGTGGGTVLMDAEEAVMT</sequence>
<keyword evidence="2" id="KW-0813">Transport</keyword>
<dbReference type="GO" id="GO:0006891">
    <property type="term" value="P:intra-Golgi vesicle-mediated transport"/>
    <property type="evidence" value="ECO:0007669"/>
    <property type="project" value="TreeGrafter"/>
</dbReference>
<organism evidence="8 9">
    <name type="scientific">Pseudovirgaria hyperparasitica</name>
    <dbReference type="NCBI Taxonomy" id="470096"/>
    <lineage>
        <taxon>Eukaryota</taxon>
        <taxon>Fungi</taxon>
        <taxon>Dikarya</taxon>
        <taxon>Ascomycota</taxon>
        <taxon>Pezizomycotina</taxon>
        <taxon>Dothideomycetes</taxon>
        <taxon>Dothideomycetes incertae sedis</taxon>
        <taxon>Acrospermales</taxon>
        <taxon>Acrospermaceae</taxon>
        <taxon>Pseudovirgaria</taxon>
    </lineage>
</organism>
<reference evidence="8" key="1">
    <citation type="journal article" date="2020" name="Stud. Mycol.">
        <title>101 Dothideomycetes genomes: a test case for predicting lifestyles and emergence of pathogens.</title>
        <authorList>
            <person name="Haridas S."/>
            <person name="Albert R."/>
            <person name="Binder M."/>
            <person name="Bloem J."/>
            <person name="Labutti K."/>
            <person name="Salamov A."/>
            <person name="Andreopoulos B."/>
            <person name="Baker S."/>
            <person name="Barry K."/>
            <person name="Bills G."/>
            <person name="Bluhm B."/>
            <person name="Cannon C."/>
            <person name="Castanera R."/>
            <person name="Culley D."/>
            <person name="Daum C."/>
            <person name="Ezra D."/>
            <person name="Gonzalez J."/>
            <person name="Henrissat B."/>
            <person name="Kuo A."/>
            <person name="Liang C."/>
            <person name="Lipzen A."/>
            <person name="Lutzoni F."/>
            <person name="Magnuson J."/>
            <person name="Mondo S."/>
            <person name="Nolan M."/>
            <person name="Ohm R."/>
            <person name="Pangilinan J."/>
            <person name="Park H.-J."/>
            <person name="Ramirez L."/>
            <person name="Alfaro M."/>
            <person name="Sun H."/>
            <person name="Tritt A."/>
            <person name="Yoshinaga Y."/>
            <person name="Zwiers L.-H."/>
            <person name="Turgeon B."/>
            <person name="Goodwin S."/>
            <person name="Spatafora J."/>
            <person name="Crous P."/>
            <person name="Grigoriev I."/>
        </authorList>
    </citation>
    <scope>NUCLEOTIDE SEQUENCE</scope>
    <source>
        <strain evidence="8">CBS 121739</strain>
    </source>
</reference>
<dbReference type="EMBL" id="ML996577">
    <property type="protein sequence ID" value="KAF2755603.1"/>
    <property type="molecule type" value="Genomic_DNA"/>
</dbReference>
<dbReference type="Pfam" id="PF23036">
    <property type="entry name" value="TRAPPC10_1st"/>
    <property type="match status" value="2"/>
</dbReference>
<evidence type="ECO:0000256" key="2">
    <source>
        <dbReference type="ARBA" id="ARBA00022448"/>
    </source>
</evidence>
<feature type="region of interest" description="Disordered" evidence="4">
    <location>
        <begin position="62"/>
        <end position="101"/>
    </location>
</feature>
<protein>
    <submittedName>
        <fullName evidence="8">TMEM1 family protein-like protein</fullName>
    </submittedName>
</protein>